<evidence type="ECO:0000256" key="1">
    <source>
        <dbReference type="ARBA" id="ARBA00004533"/>
    </source>
</evidence>
<dbReference type="Proteomes" id="UP000249417">
    <property type="component" value="Unassembled WGS sequence"/>
</dbReference>
<accession>A0A2W5MYL7</accession>
<dbReference type="PANTHER" id="PTHR30606">
    <property type="entry name" value="LIPID A BIOSYNTHESIS LAUROYL ACYLTRANSFERASE"/>
    <property type="match status" value="1"/>
</dbReference>
<organism evidence="7 8">
    <name type="scientific">Micavibrio aeruginosavorus</name>
    <dbReference type="NCBI Taxonomy" id="349221"/>
    <lineage>
        <taxon>Bacteria</taxon>
        <taxon>Pseudomonadati</taxon>
        <taxon>Bdellovibrionota</taxon>
        <taxon>Bdellovibrionia</taxon>
        <taxon>Bdellovibrionales</taxon>
        <taxon>Pseudobdellovibrionaceae</taxon>
        <taxon>Micavibrio</taxon>
    </lineage>
</organism>
<name>A0A2W5MYL7_9BACT</name>
<gene>
    <name evidence="7" type="ORF">DI551_11510</name>
</gene>
<evidence type="ECO:0000313" key="8">
    <source>
        <dbReference type="Proteomes" id="UP000249417"/>
    </source>
</evidence>
<dbReference type="InterPro" id="IPR004960">
    <property type="entry name" value="LipA_acyltrans"/>
</dbReference>
<comment type="subcellular location">
    <subcellularLocation>
        <location evidence="1">Cell inner membrane</location>
    </subcellularLocation>
</comment>
<dbReference type="Pfam" id="PF03279">
    <property type="entry name" value="Lip_A_acyltrans"/>
    <property type="match status" value="1"/>
</dbReference>
<dbReference type="GO" id="GO:0016746">
    <property type="term" value="F:acyltransferase activity"/>
    <property type="evidence" value="ECO:0007669"/>
    <property type="project" value="UniProtKB-KW"/>
</dbReference>
<dbReference type="EMBL" id="QFQB01000132">
    <property type="protein sequence ID" value="PZQ43755.1"/>
    <property type="molecule type" value="Genomic_DNA"/>
</dbReference>
<sequence>MKDFRYRMEAAALWAALVIFKCLGAERASALGGFIGRTIGPRMASTRKARANLEKSFPEKTSAEIDHVLAGMWDNLGRVIAEYPHLKEIIETRIDIAGDENLDRIGRTSSYLIMSGHNANWELGSFFFNYRALSPMAGIFRAPNNRYVADLLDQCRNPEDKGNYIPKSSQGARDMMRVMMNKGRLGILIDQKYNQGIPVEFFGRPAMTSVALAQLALKFDRPIVPLQVERLEGCRFRITVHQEIYPNGRDEADIMLECNRLLESWVRQHPGQWLWLHRRWGKDK</sequence>
<keyword evidence="6 7" id="KW-0012">Acyltransferase</keyword>
<keyword evidence="3" id="KW-0997">Cell inner membrane</keyword>
<protein>
    <submittedName>
        <fullName evidence="7">Lauroyl acyltransferase</fullName>
    </submittedName>
</protein>
<dbReference type="GO" id="GO:0005886">
    <property type="term" value="C:plasma membrane"/>
    <property type="evidence" value="ECO:0007669"/>
    <property type="project" value="UniProtKB-SubCell"/>
</dbReference>
<evidence type="ECO:0000256" key="3">
    <source>
        <dbReference type="ARBA" id="ARBA00022519"/>
    </source>
</evidence>
<keyword evidence="2" id="KW-1003">Cell membrane</keyword>
<keyword evidence="5" id="KW-0472">Membrane</keyword>
<evidence type="ECO:0000256" key="4">
    <source>
        <dbReference type="ARBA" id="ARBA00022679"/>
    </source>
</evidence>
<dbReference type="CDD" id="cd07984">
    <property type="entry name" value="LPLAT_LABLAT-like"/>
    <property type="match status" value="1"/>
</dbReference>
<comment type="caution">
    <text evidence="7">The sequence shown here is derived from an EMBL/GenBank/DDBJ whole genome shotgun (WGS) entry which is preliminary data.</text>
</comment>
<proteinExistence type="predicted"/>
<keyword evidence="4 7" id="KW-0808">Transferase</keyword>
<evidence type="ECO:0000313" key="7">
    <source>
        <dbReference type="EMBL" id="PZQ43755.1"/>
    </source>
</evidence>
<evidence type="ECO:0000256" key="6">
    <source>
        <dbReference type="ARBA" id="ARBA00023315"/>
    </source>
</evidence>
<reference evidence="7 8" key="1">
    <citation type="submission" date="2017-08" db="EMBL/GenBank/DDBJ databases">
        <title>Infants hospitalized years apart are colonized by the same room-sourced microbial strains.</title>
        <authorList>
            <person name="Brooks B."/>
            <person name="Olm M.R."/>
            <person name="Firek B.A."/>
            <person name="Baker R."/>
            <person name="Thomas B.C."/>
            <person name="Morowitz M.J."/>
            <person name="Banfield J.F."/>
        </authorList>
    </citation>
    <scope>NUCLEOTIDE SEQUENCE [LARGE SCALE GENOMIC DNA]</scope>
    <source>
        <strain evidence="7">S2_005_002_R2_29</strain>
    </source>
</reference>
<dbReference type="AlphaFoldDB" id="A0A2W5MYL7"/>
<dbReference type="GO" id="GO:0009247">
    <property type="term" value="P:glycolipid biosynthetic process"/>
    <property type="evidence" value="ECO:0007669"/>
    <property type="project" value="UniProtKB-ARBA"/>
</dbReference>
<dbReference type="PANTHER" id="PTHR30606:SF9">
    <property type="entry name" value="LIPID A BIOSYNTHESIS LAUROYLTRANSFERASE"/>
    <property type="match status" value="1"/>
</dbReference>
<evidence type="ECO:0000256" key="5">
    <source>
        <dbReference type="ARBA" id="ARBA00023136"/>
    </source>
</evidence>
<evidence type="ECO:0000256" key="2">
    <source>
        <dbReference type="ARBA" id="ARBA00022475"/>
    </source>
</evidence>